<evidence type="ECO:0000256" key="2">
    <source>
        <dbReference type="ARBA" id="ARBA00008854"/>
    </source>
</evidence>
<keyword evidence="3 6" id="KW-0812">Transmembrane</keyword>
<dbReference type="GO" id="GO:0016020">
    <property type="term" value="C:membrane"/>
    <property type="evidence" value="ECO:0007669"/>
    <property type="project" value="UniProtKB-SubCell"/>
</dbReference>
<keyword evidence="5 6" id="KW-0472">Membrane</keyword>
<proteinExistence type="inferred from homology"/>
<reference evidence="7 8" key="1">
    <citation type="journal article" date="2015" name="Nature">
        <title>rRNA introns, odd ribosomes, and small enigmatic genomes across a large radiation of phyla.</title>
        <authorList>
            <person name="Brown C.T."/>
            <person name="Hug L.A."/>
            <person name="Thomas B.C."/>
            <person name="Sharon I."/>
            <person name="Castelle C.J."/>
            <person name="Singh A."/>
            <person name="Wilkins M.J."/>
            <person name="Williams K.H."/>
            <person name="Banfield J.F."/>
        </authorList>
    </citation>
    <scope>NUCLEOTIDE SEQUENCE [LARGE SCALE GENOMIC DNA]</scope>
</reference>
<sequence>MNLLWILIAIVVVVAGYIVSIYNFFVSSKARIKAAVQEIGNQLKRQADLIPNLEESAKGYLKHEKGVYEKLTDARKAITSAVKSGNPQKMADAGSMLANVLPNIQVLVESNPELKASEVIQKLMEELRDTSDKVMYARRLVIDLTADYNVKRVSFPSNMVASLFKFEEQPGIITPEKGEHVEVGEEDLKTPKVELE</sequence>
<dbReference type="PANTHER" id="PTHR34478:SF2">
    <property type="entry name" value="MEMBRANE PROTEIN"/>
    <property type="match status" value="1"/>
</dbReference>
<dbReference type="PANTHER" id="PTHR34478">
    <property type="entry name" value="PROTEIN LEMA"/>
    <property type="match status" value="1"/>
</dbReference>
<comment type="caution">
    <text evidence="7">The sequence shown here is derived from an EMBL/GenBank/DDBJ whole genome shotgun (WGS) entry which is preliminary data.</text>
</comment>
<comment type="subcellular location">
    <subcellularLocation>
        <location evidence="1">Membrane</location>
        <topology evidence="1">Single-pass membrane protein</topology>
    </subcellularLocation>
</comment>
<evidence type="ECO:0000256" key="6">
    <source>
        <dbReference type="SAM" id="Phobius"/>
    </source>
</evidence>
<dbReference type="STRING" id="1618545.US53_C0007G0007"/>
<evidence type="ECO:0000313" key="8">
    <source>
        <dbReference type="Proteomes" id="UP000034591"/>
    </source>
</evidence>
<keyword evidence="4 6" id="KW-1133">Transmembrane helix</keyword>
<accession>A0A0G0H3M7</accession>
<evidence type="ECO:0000313" key="7">
    <source>
        <dbReference type="EMBL" id="KKQ37868.1"/>
    </source>
</evidence>
<evidence type="ECO:0000256" key="3">
    <source>
        <dbReference type="ARBA" id="ARBA00022692"/>
    </source>
</evidence>
<dbReference type="Pfam" id="PF04011">
    <property type="entry name" value="LemA"/>
    <property type="match status" value="1"/>
</dbReference>
<dbReference type="AlphaFoldDB" id="A0A0G0H3M7"/>
<feature type="transmembrane region" description="Helical" evidence="6">
    <location>
        <begin position="6"/>
        <end position="25"/>
    </location>
</feature>
<dbReference type="Gene3D" id="1.20.1440.20">
    <property type="entry name" value="LemA-like domain"/>
    <property type="match status" value="1"/>
</dbReference>
<evidence type="ECO:0000256" key="1">
    <source>
        <dbReference type="ARBA" id="ARBA00004167"/>
    </source>
</evidence>
<dbReference type="EMBL" id="LBTI01000007">
    <property type="protein sequence ID" value="KKQ37868.1"/>
    <property type="molecule type" value="Genomic_DNA"/>
</dbReference>
<dbReference type="SUPFAM" id="SSF140478">
    <property type="entry name" value="LemA-like"/>
    <property type="match status" value="1"/>
</dbReference>
<dbReference type="InterPro" id="IPR007156">
    <property type="entry name" value="MamQ_LemA"/>
</dbReference>
<evidence type="ECO:0000256" key="4">
    <source>
        <dbReference type="ARBA" id="ARBA00022989"/>
    </source>
</evidence>
<organism evidence="7 8">
    <name type="scientific">Candidatus Woesebacteria bacterium GW2011_GWA1_37_7</name>
    <dbReference type="NCBI Taxonomy" id="1618545"/>
    <lineage>
        <taxon>Bacteria</taxon>
        <taxon>Candidatus Woeseibacteriota</taxon>
    </lineage>
</organism>
<comment type="similarity">
    <text evidence="2">Belongs to the LemA family.</text>
</comment>
<name>A0A0G0H3M7_9BACT</name>
<protein>
    <submittedName>
        <fullName evidence="7">LemA family protein</fullName>
    </submittedName>
</protein>
<dbReference type="Proteomes" id="UP000034591">
    <property type="component" value="Unassembled WGS sequence"/>
</dbReference>
<evidence type="ECO:0000256" key="5">
    <source>
        <dbReference type="ARBA" id="ARBA00023136"/>
    </source>
</evidence>
<dbReference type="InterPro" id="IPR023353">
    <property type="entry name" value="LemA-like_dom_sf"/>
</dbReference>
<gene>
    <name evidence="7" type="ORF">US53_C0007G0007</name>
</gene>